<dbReference type="Pfam" id="PF00486">
    <property type="entry name" value="Trans_reg_C"/>
    <property type="match status" value="1"/>
</dbReference>
<evidence type="ECO:0000313" key="13">
    <source>
        <dbReference type="Proteomes" id="UP000306324"/>
    </source>
</evidence>
<comment type="subcellular location">
    <subcellularLocation>
        <location evidence="1">Cytoplasm</location>
    </subcellularLocation>
</comment>
<dbReference type="Proteomes" id="UP000306324">
    <property type="component" value="Unassembled WGS sequence"/>
</dbReference>
<dbReference type="GO" id="GO:0006355">
    <property type="term" value="P:regulation of DNA-templated transcription"/>
    <property type="evidence" value="ECO:0007669"/>
    <property type="project" value="InterPro"/>
</dbReference>
<evidence type="ECO:0000256" key="8">
    <source>
        <dbReference type="PROSITE-ProRule" id="PRU00169"/>
    </source>
</evidence>
<dbReference type="SMART" id="SM00448">
    <property type="entry name" value="REC"/>
    <property type="match status" value="1"/>
</dbReference>
<dbReference type="Pfam" id="PF00072">
    <property type="entry name" value="Response_reg"/>
    <property type="match status" value="1"/>
</dbReference>
<dbReference type="CDD" id="cd00383">
    <property type="entry name" value="trans_reg_C"/>
    <property type="match status" value="1"/>
</dbReference>
<evidence type="ECO:0000256" key="6">
    <source>
        <dbReference type="ARBA" id="ARBA00023125"/>
    </source>
</evidence>
<keyword evidence="5" id="KW-0805">Transcription regulation</keyword>
<gene>
    <name evidence="12" type="ORF">ACCUM_0718</name>
</gene>
<evidence type="ECO:0000256" key="2">
    <source>
        <dbReference type="ARBA" id="ARBA00022490"/>
    </source>
</evidence>
<dbReference type="GO" id="GO:0000976">
    <property type="term" value="F:transcription cis-regulatory region binding"/>
    <property type="evidence" value="ECO:0007669"/>
    <property type="project" value="TreeGrafter"/>
</dbReference>
<feature type="modified residue" description="4-aspartylphosphate" evidence="8">
    <location>
        <position position="112"/>
    </location>
</feature>
<dbReference type="SMART" id="SM00862">
    <property type="entry name" value="Trans_reg_C"/>
    <property type="match status" value="1"/>
</dbReference>
<evidence type="ECO:0000256" key="3">
    <source>
        <dbReference type="ARBA" id="ARBA00022553"/>
    </source>
</evidence>
<dbReference type="PANTHER" id="PTHR48111:SF4">
    <property type="entry name" value="DNA-BINDING DUAL TRANSCRIPTIONAL REGULATOR OMPR"/>
    <property type="match status" value="1"/>
</dbReference>
<dbReference type="InterPro" id="IPR001867">
    <property type="entry name" value="OmpR/PhoB-type_DNA-bd"/>
</dbReference>
<dbReference type="GO" id="GO:0000156">
    <property type="term" value="F:phosphorelay response regulator activity"/>
    <property type="evidence" value="ECO:0007669"/>
    <property type="project" value="TreeGrafter"/>
</dbReference>
<evidence type="ECO:0000256" key="5">
    <source>
        <dbReference type="ARBA" id="ARBA00023015"/>
    </source>
</evidence>
<feature type="domain" description="Response regulatory" evidence="10">
    <location>
        <begin position="63"/>
        <end position="177"/>
    </location>
</feature>
<dbReference type="GO" id="GO:0005829">
    <property type="term" value="C:cytosol"/>
    <property type="evidence" value="ECO:0007669"/>
    <property type="project" value="TreeGrafter"/>
</dbReference>
<dbReference type="EMBL" id="SWAD01000002">
    <property type="protein sequence ID" value="TMQ78849.1"/>
    <property type="molecule type" value="Genomic_DNA"/>
</dbReference>
<keyword evidence="7" id="KW-0804">Transcription</keyword>
<reference evidence="12 13" key="1">
    <citation type="submission" date="2019-04" db="EMBL/GenBank/DDBJ databases">
        <title>A novel phosphate-accumulating bacterium identified in bioreactor for phosphate removal from wastewater.</title>
        <authorList>
            <person name="Kotlyarov R.Y."/>
            <person name="Beletsky A.V."/>
            <person name="Kallistova A.Y."/>
            <person name="Dorofeev A.G."/>
            <person name="Nikolaev Y.Y."/>
            <person name="Pimenov N.V."/>
            <person name="Ravin N.V."/>
            <person name="Mardanov A.V."/>
        </authorList>
    </citation>
    <scope>NUCLEOTIDE SEQUENCE [LARGE SCALE GENOMIC DNA]</scope>
    <source>
        <strain evidence="12 13">Bin19</strain>
    </source>
</reference>
<dbReference type="SUPFAM" id="SSF52172">
    <property type="entry name" value="CheY-like"/>
    <property type="match status" value="1"/>
</dbReference>
<dbReference type="Gene3D" id="6.10.250.690">
    <property type="match status" value="1"/>
</dbReference>
<dbReference type="GO" id="GO:0032993">
    <property type="term" value="C:protein-DNA complex"/>
    <property type="evidence" value="ECO:0007669"/>
    <property type="project" value="TreeGrafter"/>
</dbReference>
<keyword evidence="6 9" id="KW-0238">DNA-binding</keyword>
<dbReference type="InterPro" id="IPR016032">
    <property type="entry name" value="Sig_transdc_resp-reg_C-effctor"/>
</dbReference>
<proteinExistence type="predicted"/>
<keyword evidence="13" id="KW-1185">Reference proteome</keyword>
<dbReference type="PANTHER" id="PTHR48111">
    <property type="entry name" value="REGULATOR OF RPOS"/>
    <property type="match status" value="1"/>
</dbReference>
<comment type="caution">
    <text evidence="12">The sequence shown here is derived from an EMBL/GenBank/DDBJ whole genome shotgun (WGS) entry which is preliminary data.</text>
</comment>
<dbReference type="InterPro" id="IPR039420">
    <property type="entry name" value="WalR-like"/>
</dbReference>
<protein>
    <submittedName>
        <fullName evidence="12">Two-component system response regulator OmpR</fullName>
    </submittedName>
</protein>
<feature type="domain" description="OmpR/PhoB-type" evidence="11">
    <location>
        <begin position="192"/>
        <end position="291"/>
    </location>
</feature>
<sequence length="300" mass="33807">MGLNDRDRRCSLLFRDAAIVPWPALQTISSLWRCVANCFFHPEHGRRQHRMRTIATAATTMKKILLIDDDAELRQLLATYLGRHGFDTLLLPDTRQLDAFLERYQPQLLILDLMLPGEDGLAACRRLRSRGETRPVIMLTARDEPADRVIGLEMGADDYLGKPFDPRELVARIEAVLRRGTRSPAAVPDSAGGVTRFGEWLFDRAARQLSRQGQAVALTSGEFALLNTLINHANQAMKRERLLELTRGDASESFDRAIDVQIHRLRRLIEADPAHPRYLQTVWGVGYVFVPDTVGDTDAG</sequence>
<keyword evidence="2" id="KW-0963">Cytoplasm</keyword>
<dbReference type="InterPro" id="IPR011006">
    <property type="entry name" value="CheY-like_superfamily"/>
</dbReference>
<organism evidence="12 13">
    <name type="scientific">Candidatus Accumulibacter phosphatis</name>
    <dbReference type="NCBI Taxonomy" id="327160"/>
    <lineage>
        <taxon>Bacteria</taxon>
        <taxon>Pseudomonadati</taxon>
        <taxon>Pseudomonadota</taxon>
        <taxon>Betaproteobacteria</taxon>
        <taxon>Candidatus Accumulibacter</taxon>
    </lineage>
</organism>
<dbReference type="Gene3D" id="3.40.50.2300">
    <property type="match status" value="1"/>
</dbReference>
<dbReference type="AlphaFoldDB" id="A0A5S4ETG7"/>
<name>A0A5S4ETG7_9PROT</name>
<evidence type="ECO:0000256" key="1">
    <source>
        <dbReference type="ARBA" id="ARBA00004496"/>
    </source>
</evidence>
<dbReference type="SUPFAM" id="SSF46894">
    <property type="entry name" value="C-terminal effector domain of the bipartite response regulators"/>
    <property type="match status" value="1"/>
</dbReference>
<accession>A0A5S4ETG7</accession>
<evidence type="ECO:0000259" key="11">
    <source>
        <dbReference type="PROSITE" id="PS51755"/>
    </source>
</evidence>
<feature type="DNA-binding region" description="OmpR/PhoB-type" evidence="9">
    <location>
        <begin position="192"/>
        <end position="291"/>
    </location>
</feature>
<evidence type="ECO:0000256" key="9">
    <source>
        <dbReference type="PROSITE-ProRule" id="PRU01091"/>
    </source>
</evidence>
<keyword evidence="3 8" id="KW-0597">Phosphoprotein</keyword>
<dbReference type="PROSITE" id="PS50110">
    <property type="entry name" value="RESPONSE_REGULATORY"/>
    <property type="match status" value="1"/>
</dbReference>
<dbReference type="PROSITE" id="PS51755">
    <property type="entry name" value="OMPR_PHOB"/>
    <property type="match status" value="1"/>
</dbReference>
<dbReference type="InterPro" id="IPR036388">
    <property type="entry name" value="WH-like_DNA-bd_sf"/>
</dbReference>
<evidence type="ECO:0000259" key="10">
    <source>
        <dbReference type="PROSITE" id="PS50110"/>
    </source>
</evidence>
<dbReference type="FunFam" id="1.10.10.10:FF:000099">
    <property type="entry name" value="Two-component system response regulator TorR"/>
    <property type="match status" value="1"/>
</dbReference>
<evidence type="ECO:0000256" key="4">
    <source>
        <dbReference type="ARBA" id="ARBA00023012"/>
    </source>
</evidence>
<dbReference type="Gene3D" id="1.10.10.10">
    <property type="entry name" value="Winged helix-like DNA-binding domain superfamily/Winged helix DNA-binding domain"/>
    <property type="match status" value="1"/>
</dbReference>
<evidence type="ECO:0000256" key="7">
    <source>
        <dbReference type="ARBA" id="ARBA00023163"/>
    </source>
</evidence>
<evidence type="ECO:0000313" key="12">
    <source>
        <dbReference type="EMBL" id="TMQ78849.1"/>
    </source>
</evidence>
<dbReference type="InterPro" id="IPR001789">
    <property type="entry name" value="Sig_transdc_resp-reg_receiver"/>
</dbReference>
<keyword evidence="4" id="KW-0902">Two-component regulatory system</keyword>